<sequence length="102" mass="11212">MRYQVFVESQNEHNFIASIVGMPNLTASGTTEEEAILNAKSALEAQLARGKVVSIEVNSEANLSTHEPTMKYAGIFASDPTFDDFMDKLASIRQESNALEDE</sequence>
<dbReference type="Proteomes" id="UP000076925">
    <property type="component" value="Unassembled WGS sequence"/>
</dbReference>
<dbReference type="EMBL" id="ANNX02000047">
    <property type="protein sequence ID" value="KYC37337.1"/>
    <property type="molecule type" value="Genomic_DNA"/>
</dbReference>
<dbReference type="InterPro" id="IPR035069">
    <property type="entry name" value="TTHA1013/TTHA0281-like"/>
</dbReference>
<proteinExistence type="predicted"/>
<dbReference type="OrthoDB" id="488131at2"/>
<evidence type="ECO:0008006" key="3">
    <source>
        <dbReference type="Google" id="ProtNLM"/>
    </source>
</evidence>
<gene>
    <name evidence="1" type="ORF">WA1_47885</name>
</gene>
<comment type="caution">
    <text evidence="1">The sequence shown here is derived from an EMBL/GenBank/DDBJ whole genome shotgun (WGS) entry which is preliminary data.</text>
</comment>
<name>A0A139WY21_9CYAN</name>
<dbReference type="STRING" id="128403.WA1_47885"/>
<protein>
    <recommendedName>
        <fullName evidence="3">HicB-like antitoxin of toxin-antitoxin system domain-containing protein</fullName>
    </recommendedName>
</protein>
<dbReference type="RefSeq" id="WP_017747459.1">
    <property type="nucleotide sequence ID" value="NZ_KQ976354.1"/>
</dbReference>
<keyword evidence="2" id="KW-1185">Reference proteome</keyword>
<accession>A0A139WY21</accession>
<dbReference type="Gene3D" id="3.30.160.250">
    <property type="match status" value="1"/>
</dbReference>
<organism evidence="1 2">
    <name type="scientific">Scytonema hofmannii PCC 7110</name>
    <dbReference type="NCBI Taxonomy" id="128403"/>
    <lineage>
        <taxon>Bacteria</taxon>
        <taxon>Bacillati</taxon>
        <taxon>Cyanobacteriota</taxon>
        <taxon>Cyanophyceae</taxon>
        <taxon>Nostocales</taxon>
        <taxon>Scytonemataceae</taxon>
        <taxon>Scytonema</taxon>
    </lineage>
</organism>
<reference evidence="1 2" key="1">
    <citation type="journal article" date="2013" name="Genome Biol. Evol.">
        <title>Genomes of Stigonematalean cyanobacteria (subsection V) and the evolution of oxygenic photosynthesis from prokaryotes to plastids.</title>
        <authorList>
            <person name="Dagan T."/>
            <person name="Roettger M."/>
            <person name="Stucken K."/>
            <person name="Landan G."/>
            <person name="Koch R."/>
            <person name="Major P."/>
            <person name="Gould S.B."/>
            <person name="Goremykin V.V."/>
            <person name="Rippka R."/>
            <person name="Tandeau de Marsac N."/>
            <person name="Gugger M."/>
            <person name="Lockhart P.J."/>
            <person name="Allen J.F."/>
            <person name="Brune I."/>
            <person name="Maus I."/>
            <person name="Puhler A."/>
            <person name="Martin W.F."/>
        </authorList>
    </citation>
    <scope>NUCLEOTIDE SEQUENCE [LARGE SCALE GENOMIC DNA]</scope>
    <source>
        <strain evidence="1 2">PCC 7110</strain>
    </source>
</reference>
<dbReference type="SUPFAM" id="SSF143100">
    <property type="entry name" value="TTHA1013/TTHA0281-like"/>
    <property type="match status" value="1"/>
</dbReference>
<evidence type="ECO:0000313" key="1">
    <source>
        <dbReference type="EMBL" id="KYC37337.1"/>
    </source>
</evidence>
<evidence type="ECO:0000313" key="2">
    <source>
        <dbReference type="Proteomes" id="UP000076925"/>
    </source>
</evidence>
<dbReference type="AlphaFoldDB" id="A0A139WY21"/>